<name>A0ABQ6K9J9_9MICO</name>
<reference evidence="3" key="1">
    <citation type="journal article" date="2019" name="Int. J. Syst. Evol. Microbiol.">
        <title>The Global Catalogue of Microorganisms (GCM) 10K type strain sequencing project: providing services to taxonomists for standard genome sequencing and annotation.</title>
        <authorList>
            <consortium name="The Broad Institute Genomics Platform"/>
            <consortium name="The Broad Institute Genome Sequencing Center for Infectious Disease"/>
            <person name="Wu L."/>
            <person name="Ma J."/>
        </authorList>
    </citation>
    <scope>NUCLEOTIDE SEQUENCE [LARGE SCALE GENOMIC DNA]</scope>
    <source>
        <strain evidence="3">NBRC 108894</strain>
    </source>
</reference>
<comment type="caution">
    <text evidence="2">The sequence shown here is derived from an EMBL/GenBank/DDBJ whole genome shotgun (WGS) entry which is preliminary data.</text>
</comment>
<sequence length="125" mass="12617">MTVPPLMRIVVRMAGAAGGPQAGGDRDGGAVGERVARRSTQRDAWMRVGAVAAGVALLVVGSILGSSIYRGPLLFVFLFTAAQAGALVLATVRPRTAAIAALVASAGIMVVAHGGCRPGRGRSRP</sequence>
<evidence type="ECO:0000313" key="3">
    <source>
        <dbReference type="Proteomes" id="UP001157034"/>
    </source>
</evidence>
<evidence type="ECO:0000256" key="1">
    <source>
        <dbReference type="SAM" id="Phobius"/>
    </source>
</evidence>
<protein>
    <submittedName>
        <fullName evidence="2">Uncharacterized protein</fullName>
    </submittedName>
</protein>
<keyword evidence="1" id="KW-0812">Transmembrane</keyword>
<organism evidence="2 3">
    <name type="scientific">Pseudolysinimonas kribbensis</name>
    <dbReference type="NCBI Taxonomy" id="433641"/>
    <lineage>
        <taxon>Bacteria</taxon>
        <taxon>Bacillati</taxon>
        <taxon>Actinomycetota</taxon>
        <taxon>Actinomycetes</taxon>
        <taxon>Micrococcales</taxon>
        <taxon>Microbacteriaceae</taxon>
        <taxon>Pseudolysinimonas</taxon>
    </lineage>
</organism>
<dbReference type="EMBL" id="BSVB01000001">
    <property type="protein sequence ID" value="GMA96183.1"/>
    <property type="molecule type" value="Genomic_DNA"/>
</dbReference>
<dbReference type="Proteomes" id="UP001157034">
    <property type="component" value="Unassembled WGS sequence"/>
</dbReference>
<keyword evidence="1" id="KW-0472">Membrane</keyword>
<proteinExistence type="predicted"/>
<evidence type="ECO:0000313" key="2">
    <source>
        <dbReference type="EMBL" id="GMA96183.1"/>
    </source>
</evidence>
<feature type="transmembrane region" description="Helical" evidence="1">
    <location>
        <begin position="44"/>
        <end position="65"/>
    </location>
</feature>
<accession>A0ABQ6K9J9</accession>
<keyword evidence="3" id="KW-1185">Reference proteome</keyword>
<gene>
    <name evidence="2" type="ORF">GCM10025881_30070</name>
</gene>
<feature type="transmembrane region" description="Helical" evidence="1">
    <location>
        <begin position="72"/>
        <end position="92"/>
    </location>
</feature>
<feature type="transmembrane region" description="Helical" evidence="1">
    <location>
        <begin position="98"/>
        <end position="116"/>
    </location>
</feature>
<keyword evidence="1" id="KW-1133">Transmembrane helix</keyword>